<dbReference type="Pfam" id="PF13449">
    <property type="entry name" value="Phytase-like"/>
    <property type="match status" value="1"/>
</dbReference>
<protein>
    <recommendedName>
        <fullName evidence="2">Phytase-like domain-containing protein</fullName>
    </recommendedName>
</protein>
<dbReference type="InterPro" id="IPR014567">
    <property type="entry name" value="UCP031900"/>
</dbReference>
<dbReference type="EMBL" id="FZON01000042">
    <property type="protein sequence ID" value="SNS91866.1"/>
    <property type="molecule type" value="Genomic_DNA"/>
</dbReference>
<dbReference type="Gene3D" id="2.120.10.30">
    <property type="entry name" value="TolB, C-terminal domain"/>
    <property type="match status" value="1"/>
</dbReference>
<accession>A0A239IDM4</accession>
<evidence type="ECO:0000256" key="1">
    <source>
        <dbReference type="SAM" id="MobiDB-lite"/>
    </source>
</evidence>
<dbReference type="Proteomes" id="UP000198440">
    <property type="component" value="Unassembled WGS sequence"/>
</dbReference>
<dbReference type="SUPFAM" id="SSF101898">
    <property type="entry name" value="NHL repeat"/>
    <property type="match status" value="1"/>
</dbReference>
<dbReference type="InterPro" id="IPR011042">
    <property type="entry name" value="6-blade_b-propeller_TolB-like"/>
</dbReference>
<feature type="compositionally biased region" description="Basic and acidic residues" evidence="1">
    <location>
        <begin position="76"/>
        <end position="85"/>
    </location>
</feature>
<feature type="region of interest" description="Disordered" evidence="1">
    <location>
        <begin position="76"/>
        <end position="96"/>
    </location>
</feature>
<evidence type="ECO:0000313" key="4">
    <source>
        <dbReference type="Proteomes" id="UP000198440"/>
    </source>
</evidence>
<dbReference type="InterPro" id="IPR027372">
    <property type="entry name" value="Phytase-like_dom"/>
</dbReference>
<dbReference type="AlphaFoldDB" id="A0A239IDM4"/>
<proteinExistence type="predicted"/>
<name>A0A239IDM4_9RHOB</name>
<reference evidence="3 4" key="1">
    <citation type="submission" date="2017-06" db="EMBL/GenBank/DDBJ databases">
        <authorList>
            <person name="Kim H.J."/>
            <person name="Triplett B.A."/>
        </authorList>
    </citation>
    <scope>NUCLEOTIDE SEQUENCE [LARGE SCALE GENOMIC DNA]</scope>
    <source>
        <strain evidence="3 4">DSM 11445</strain>
    </source>
</reference>
<evidence type="ECO:0000313" key="3">
    <source>
        <dbReference type="EMBL" id="SNS91866.1"/>
    </source>
</evidence>
<gene>
    <name evidence="3" type="ORF">SAMN04488078_10429</name>
</gene>
<feature type="domain" description="Phytase-like" evidence="2">
    <location>
        <begin position="34"/>
        <end position="270"/>
    </location>
</feature>
<organism evidence="3 4">
    <name type="scientific">Antarctobacter heliothermus</name>
    <dbReference type="NCBI Taxonomy" id="74033"/>
    <lineage>
        <taxon>Bacteria</taxon>
        <taxon>Pseudomonadati</taxon>
        <taxon>Pseudomonadota</taxon>
        <taxon>Alphaproteobacteria</taxon>
        <taxon>Rhodobacterales</taxon>
        <taxon>Roseobacteraceae</taxon>
        <taxon>Antarctobacter</taxon>
    </lineage>
</organism>
<dbReference type="PIRSF" id="PIRSF031900">
    <property type="entry name" value="UCP031900"/>
    <property type="match status" value="1"/>
</dbReference>
<evidence type="ECO:0000259" key="2">
    <source>
        <dbReference type="Pfam" id="PF13449"/>
    </source>
</evidence>
<sequence length="285" mass="31705">MGAVLLSLAGCVAQSGDKVEFLGRLDWPAQAHDIGGFSGLELSDDGRRFVALSDRASLIEGQLVREGPRLTRIEQDAPRRLRDRAGAPLTGSKADSEGLAIGRDGQMFISFEGHHRVWSYDGPGRPQTLNSPRAFLGFEGNGGLEALAIDTQGRLYTLPERSGQLIRPFPVWRFDSGRWQQVYSIPRQGGFLPVGADFGPDGLFYLLEREFTGLAFRSRVRRFSFGEDRVLSEETLLETPAHKHGNLEGLAVWRDETGAIRLTMVSDDNFQGFQRSEFVEYRVTD</sequence>